<accession>A0AAN9QWD4</accession>
<protein>
    <submittedName>
        <fullName evidence="2">Uncharacterized protein</fullName>
    </submittedName>
</protein>
<feature type="chain" id="PRO_5042944441" evidence="1">
    <location>
        <begin position="19"/>
        <end position="121"/>
    </location>
</feature>
<comment type="caution">
    <text evidence="2">The sequence shown here is derived from an EMBL/GenBank/DDBJ whole genome shotgun (WGS) entry which is preliminary data.</text>
</comment>
<keyword evidence="1" id="KW-0732">Signal</keyword>
<evidence type="ECO:0000313" key="2">
    <source>
        <dbReference type="EMBL" id="KAK7350402.1"/>
    </source>
</evidence>
<evidence type="ECO:0000256" key="1">
    <source>
        <dbReference type="SAM" id="SignalP"/>
    </source>
</evidence>
<proteinExistence type="predicted"/>
<reference evidence="2 3" key="1">
    <citation type="submission" date="2024-01" db="EMBL/GenBank/DDBJ databases">
        <title>The genomes of 5 underutilized Papilionoideae crops provide insights into root nodulation and disease resistanc.</title>
        <authorList>
            <person name="Jiang F."/>
        </authorList>
    </citation>
    <scope>NUCLEOTIDE SEQUENCE [LARGE SCALE GENOMIC DNA]</scope>
    <source>
        <strain evidence="2">LVBAO_FW01</strain>
        <tissue evidence="2">Leaves</tissue>
    </source>
</reference>
<evidence type="ECO:0000313" key="3">
    <source>
        <dbReference type="Proteomes" id="UP001367508"/>
    </source>
</evidence>
<organism evidence="2 3">
    <name type="scientific">Canavalia gladiata</name>
    <name type="common">Sword bean</name>
    <name type="synonym">Dolichos gladiatus</name>
    <dbReference type="NCBI Taxonomy" id="3824"/>
    <lineage>
        <taxon>Eukaryota</taxon>
        <taxon>Viridiplantae</taxon>
        <taxon>Streptophyta</taxon>
        <taxon>Embryophyta</taxon>
        <taxon>Tracheophyta</taxon>
        <taxon>Spermatophyta</taxon>
        <taxon>Magnoliopsida</taxon>
        <taxon>eudicotyledons</taxon>
        <taxon>Gunneridae</taxon>
        <taxon>Pentapetalae</taxon>
        <taxon>rosids</taxon>
        <taxon>fabids</taxon>
        <taxon>Fabales</taxon>
        <taxon>Fabaceae</taxon>
        <taxon>Papilionoideae</taxon>
        <taxon>50 kb inversion clade</taxon>
        <taxon>NPAAA clade</taxon>
        <taxon>indigoferoid/millettioid clade</taxon>
        <taxon>Phaseoleae</taxon>
        <taxon>Canavalia</taxon>
    </lineage>
</organism>
<sequence>MGATRSCDFLILFLALEALQLGGRKRFLAECFLMSHRHPRAWIGDEYWKKRMGKAIRGTDLKLAYECTSHQAKFPFEIYMGDWKRITCIQVPSRPREIEIQNDIFNEKSREDSEENLPWML</sequence>
<name>A0AAN9QWD4_CANGL</name>
<keyword evidence="3" id="KW-1185">Reference proteome</keyword>
<gene>
    <name evidence="2" type="ORF">VNO77_08997</name>
</gene>
<dbReference type="AlphaFoldDB" id="A0AAN9QWD4"/>
<dbReference type="EMBL" id="JAYMYQ010000002">
    <property type="protein sequence ID" value="KAK7350402.1"/>
    <property type="molecule type" value="Genomic_DNA"/>
</dbReference>
<feature type="signal peptide" evidence="1">
    <location>
        <begin position="1"/>
        <end position="18"/>
    </location>
</feature>
<dbReference type="Proteomes" id="UP001367508">
    <property type="component" value="Unassembled WGS sequence"/>
</dbReference>